<accession>A0A0A0CU41</accession>
<dbReference type="Pfam" id="PF00353">
    <property type="entry name" value="HemolysinCabind"/>
    <property type="match status" value="2"/>
</dbReference>
<comment type="caution">
    <text evidence="2">The sequence shown here is derived from an EMBL/GenBank/DDBJ whole genome shotgun (WGS) entry which is preliminary data.</text>
</comment>
<organism evidence="2 3">
    <name type="scientific">Inquilinus limosus MP06</name>
    <dbReference type="NCBI Taxonomy" id="1398085"/>
    <lineage>
        <taxon>Bacteria</taxon>
        <taxon>Pseudomonadati</taxon>
        <taxon>Pseudomonadota</taxon>
        <taxon>Alphaproteobacteria</taxon>
        <taxon>Rhodospirillales</taxon>
        <taxon>Rhodospirillaceae</taxon>
        <taxon>Inquilinus</taxon>
    </lineage>
</organism>
<dbReference type="GO" id="GO:0005509">
    <property type="term" value="F:calcium ion binding"/>
    <property type="evidence" value="ECO:0007669"/>
    <property type="project" value="InterPro"/>
</dbReference>
<feature type="non-terminal residue" evidence="2">
    <location>
        <position position="91"/>
    </location>
</feature>
<gene>
    <name evidence="2" type="ORF">P409_35845</name>
</gene>
<sequence length="91" mass="8438">MTGSAFNDTLIGDGGANVLAGGSGDDILHGGAGADTLQGGNGTDTADYAGSAAGVSVNLTAGTGAGGDAQGDTLSGIENLTGSGFADRLYG</sequence>
<evidence type="ECO:0000256" key="1">
    <source>
        <dbReference type="SAM" id="MobiDB-lite"/>
    </source>
</evidence>
<dbReference type="EMBL" id="JANX01001183">
    <property type="protein sequence ID" value="KGM29976.1"/>
    <property type="molecule type" value="Genomic_DNA"/>
</dbReference>
<protein>
    <recommendedName>
        <fullName evidence="4">Calcium-binding protein</fullName>
    </recommendedName>
</protein>
<dbReference type="Proteomes" id="UP000029995">
    <property type="component" value="Unassembled WGS sequence"/>
</dbReference>
<dbReference type="PRINTS" id="PR00313">
    <property type="entry name" value="CABNDNGRPT"/>
</dbReference>
<dbReference type="InterPro" id="IPR018511">
    <property type="entry name" value="Hemolysin-typ_Ca-bd_CS"/>
</dbReference>
<dbReference type="Gene3D" id="2.150.10.10">
    <property type="entry name" value="Serralysin-like metalloprotease, C-terminal"/>
    <property type="match status" value="2"/>
</dbReference>
<reference evidence="2 3" key="1">
    <citation type="submission" date="2014-01" db="EMBL/GenBank/DDBJ databases">
        <title>Genome sequence determination for a cystic fibrosis isolate, Inquilinus limosus.</title>
        <authorList>
            <person name="Pino M."/>
            <person name="Di Conza J."/>
            <person name="Gutkind G."/>
        </authorList>
    </citation>
    <scope>NUCLEOTIDE SEQUENCE [LARGE SCALE GENOMIC DNA]</scope>
    <source>
        <strain evidence="2 3">MP06</strain>
    </source>
</reference>
<dbReference type="InterPro" id="IPR001343">
    <property type="entry name" value="Hemolysn_Ca-bd"/>
</dbReference>
<evidence type="ECO:0000313" key="3">
    <source>
        <dbReference type="Proteomes" id="UP000029995"/>
    </source>
</evidence>
<feature type="region of interest" description="Disordered" evidence="1">
    <location>
        <begin position="67"/>
        <end position="91"/>
    </location>
</feature>
<dbReference type="SUPFAM" id="SSF51120">
    <property type="entry name" value="beta-Roll"/>
    <property type="match status" value="1"/>
</dbReference>
<dbReference type="PROSITE" id="PS00330">
    <property type="entry name" value="HEMOLYSIN_CALCIUM"/>
    <property type="match status" value="1"/>
</dbReference>
<proteinExistence type="predicted"/>
<dbReference type="InterPro" id="IPR011049">
    <property type="entry name" value="Serralysin-like_metalloprot_C"/>
</dbReference>
<name>A0A0A0CU41_9PROT</name>
<evidence type="ECO:0008006" key="4">
    <source>
        <dbReference type="Google" id="ProtNLM"/>
    </source>
</evidence>
<dbReference type="AlphaFoldDB" id="A0A0A0CU41"/>
<evidence type="ECO:0000313" key="2">
    <source>
        <dbReference type="EMBL" id="KGM29976.1"/>
    </source>
</evidence>